<reference evidence="1 2" key="1">
    <citation type="submission" date="2020-04" db="EMBL/GenBank/DDBJ databases">
        <title>MicrobeNet Type strains.</title>
        <authorList>
            <person name="Nicholson A.C."/>
        </authorList>
    </citation>
    <scope>NUCLEOTIDE SEQUENCE [LARGE SCALE GENOMIC DNA]</scope>
    <source>
        <strain evidence="1 2">CCUG 69612</strain>
    </source>
</reference>
<comment type="caution">
    <text evidence="1">The sequence shown here is derived from an EMBL/GenBank/DDBJ whole genome shotgun (WGS) entry which is preliminary data.</text>
</comment>
<dbReference type="EMBL" id="JAAXPR010000003">
    <property type="protein sequence ID" value="NKZ19706.1"/>
    <property type="molecule type" value="Genomic_DNA"/>
</dbReference>
<proteinExistence type="predicted"/>
<organism evidence="1 2">
    <name type="scientific">Streptococcus ovuberis</name>
    <dbReference type="NCBI Taxonomy" id="1936207"/>
    <lineage>
        <taxon>Bacteria</taxon>
        <taxon>Bacillati</taxon>
        <taxon>Bacillota</taxon>
        <taxon>Bacilli</taxon>
        <taxon>Lactobacillales</taxon>
        <taxon>Streptococcaceae</taxon>
        <taxon>Streptococcus</taxon>
    </lineage>
</organism>
<dbReference type="AlphaFoldDB" id="A0A7X6MYH5"/>
<protein>
    <submittedName>
        <fullName evidence="1">Uncharacterized protein</fullName>
    </submittedName>
</protein>
<gene>
    <name evidence="1" type="ORF">HF992_02375</name>
</gene>
<dbReference type="Proteomes" id="UP000522720">
    <property type="component" value="Unassembled WGS sequence"/>
</dbReference>
<accession>A0A7X6MYH5</accession>
<name>A0A7X6MYH5_9STRE</name>
<sequence length="77" mass="8868">MMMLMVECRDCGSTHALRGWVEPSDLKGTVWEGYDEKQIREAETENPQIFNGLDPIDQFEVSGDRCPSCSSENTFWY</sequence>
<evidence type="ECO:0000313" key="2">
    <source>
        <dbReference type="Proteomes" id="UP000522720"/>
    </source>
</evidence>
<evidence type="ECO:0000313" key="1">
    <source>
        <dbReference type="EMBL" id="NKZ19706.1"/>
    </source>
</evidence>
<keyword evidence="2" id="KW-1185">Reference proteome</keyword>